<name>A0A0E4FSB8_9BRAD</name>
<accession>A0A0E4FSB8</accession>
<protein>
    <submittedName>
        <fullName evidence="2">Uncharacterized protein</fullName>
    </submittedName>
</protein>
<proteinExistence type="predicted"/>
<organism evidence="2 3">
    <name type="scientific">Bradyrhizobium diazoefficiens</name>
    <dbReference type="NCBI Taxonomy" id="1355477"/>
    <lineage>
        <taxon>Bacteria</taxon>
        <taxon>Pseudomonadati</taxon>
        <taxon>Pseudomonadota</taxon>
        <taxon>Alphaproteobacteria</taxon>
        <taxon>Hyphomicrobiales</taxon>
        <taxon>Nitrobacteraceae</taxon>
        <taxon>Bradyrhizobium</taxon>
    </lineage>
</organism>
<feature type="compositionally biased region" description="Basic residues" evidence="1">
    <location>
        <begin position="49"/>
        <end position="89"/>
    </location>
</feature>
<dbReference type="Proteomes" id="UP000063308">
    <property type="component" value="Chromosome"/>
</dbReference>
<evidence type="ECO:0000256" key="1">
    <source>
        <dbReference type="SAM" id="MobiDB-lite"/>
    </source>
</evidence>
<dbReference type="AlphaFoldDB" id="A0A0E4FSB8"/>
<reference evidence="2 3" key="1">
    <citation type="submission" date="2014-11" db="EMBL/GenBank/DDBJ databases">
        <title>Symbiosis island explosion on the genome of extra-slow-growing strains of soybean bradyrhizobia with massive insertion sequences.</title>
        <authorList>
            <person name="Iida T."/>
            <person name="Minamisawa K."/>
        </authorList>
    </citation>
    <scope>NUCLEOTIDE SEQUENCE [LARGE SCALE GENOMIC DNA]</scope>
    <source>
        <strain evidence="2 3">NK6</strain>
    </source>
</reference>
<gene>
    <name evidence="2" type="ORF">NK6_2099</name>
</gene>
<feature type="region of interest" description="Disordered" evidence="1">
    <location>
        <begin position="45"/>
        <end position="173"/>
    </location>
</feature>
<dbReference type="EMBL" id="AP014685">
    <property type="protein sequence ID" value="BAR55281.1"/>
    <property type="molecule type" value="Genomic_DNA"/>
</dbReference>
<feature type="compositionally biased region" description="Low complexity" evidence="1">
    <location>
        <begin position="147"/>
        <end position="156"/>
    </location>
</feature>
<sequence>MTPPGVHPRLRCRCRRHRRLNNPRPRFLRLAQRCFRLRPRTDRFPQCSGHRRLRHSPLHSRRPPDHRRRRLRGHCRSRRRQCRRCRRPVAHAPASFAPQGRQEHRRSQAEPCATAIQGRRIAKAPSCADRSDAGRATGRSHREKAARTCCSSSSATSRRRPPAISAGRRREDP</sequence>
<evidence type="ECO:0000313" key="3">
    <source>
        <dbReference type="Proteomes" id="UP000063308"/>
    </source>
</evidence>
<evidence type="ECO:0000313" key="2">
    <source>
        <dbReference type="EMBL" id="BAR55281.1"/>
    </source>
</evidence>